<dbReference type="RefSeq" id="XP_016642897.1">
    <property type="nucleotide sequence ID" value="XM_016787395.1"/>
</dbReference>
<comment type="caution">
    <text evidence="2">The sequence shown here is derived from an EMBL/GenBank/DDBJ whole genome shotgun (WGS) entry which is preliminary data.</text>
</comment>
<feature type="region of interest" description="Disordered" evidence="1">
    <location>
        <begin position="1"/>
        <end position="38"/>
    </location>
</feature>
<feature type="compositionally biased region" description="Acidic residues" evidence="1">
    <location>
        <begin position="132"/>
        <end position="151"/>
    </location>
</feature>
<sequence length="170" mass="18473">MANQATSILVPAPPEDSFSPRPRAPPPTTPSTDSLGGGDVLLKDLSHCAVCGITGWHQNKAHEVYDEWVEKIWDEYLRASGLDPTPDAPKPRVFTRDVWRSHLWLARALFEGEPSEPENQDDSGSEDHSGSEDDSGSDGYSSDDGDDDGEIGDASGNKSEWEDVHVSTPL</sequence>
<dbReference type="KEGG" id="sapo:SAPIO_CDS4971"/>
<gene>
    <name evidence="2" type="ORF">SAPIO_CDS4971</name>
</gene>
<dbReference type="Proteomes" id="UP000028545">
    <property type="component" value="Unassembled WGS sequence"/>
</dbReference>
<dbReference type="AlphaFoldDB" id="A0A084G6Y6"/>
<organism evidence="2 3">
    <name type="scientific">Pseudallescheria apiosperma</name>
    <name type="common">Scedosporium apiospermum</name>
    <dbReference type="NCBI Taxonomy" id="563466"/>
    <lineage>
        <taxon>Eukaryota</taxon>
        <taxon>Fungi</taxon>
        <taxon>Dikarya</taxon>
        <taxon>Ascomycota</taxon>
        <taxon>Pezizomycotina</taxon>
        <taxon>Sordariomycetes</taxon>
        <taxon>Hypocreomycetidae</taxon>
        <taxon>Microascales</taxon>
        <taxon>Microascaceae</taxon>
        <taxon>Scedosporium</taxon>
    </lineage>
</organism>
<dbReference type="VEuPathDB" id="FungiDB:SAPIO_CDS4971"/>
<protein>
    <submittedName>
        <fullName evidence="2">Uncharacterized protein</fullName>
    </submittedName>
</protein>
<evidence type="ECO:0000313" key="2">
    <source>
        <dbReference type="EMBL" id="KEZ43098.1"/>
    </source>
</evidence>
<name>A0A084G6Y6_PSEDA</name>
<dbReference type="HOGENOM" id="CLU_1571544_0_0_1"/>
<evidence type="ECO:0000313" key="3">
    <source>
        <dbReference type="Proteomes" id="UP000028545"/>
    </source>
</evidence>
<keyword evidence="3" id="KW-1185">Reference proteome</keyword>
<reference evidence="2 3" key="1">
    <citation type="journal article" date="2014" name="Genome Announc.">
        <title>Draft genome sequence of the pathogenic fungus Scedosporium apiospermum.</title>
        <authorList>
            <person name="Vandeputte P."/>
            <person name="Ghamrawi S."/>
            <person name="Rechenmann M."/>
            <person name="Iltis A."/>
            <person name="Giraud S."/>
            <person name="Fleury M."/>
            <person name="Thornton C."/>
            <person name="Delhaes L."/>
            <person name="Meyer W."/>
            <person name="Papon N."/>
            <person name="Bouchara J.P."/>
        </authorList>
    </citation>
    <scope>NUCLEOTIDE SEQUENCE [LARGE SCALE GENOMIC DNA]</scope>
    <source>
        <strain evidence="2 3">IHEM 14462</strain>
    </source>
</reference>
<dbReference type="GeneID" id="27724043"/>
<feature type="compositionally biased region" description="Acidic residues" evidence="1">
    <location>
        <begin position="113"/>
        <end position="124"/>
    </location>
</feature>
<accession>A0A084G6Y6</accession>
<feature type="region of interest" description="Disordered" evidence="1">
    <location>
        <begin position="110"/>
        <end position="170"/>
    </location>
</feature>
<dbReference type="OrthoDB" id="3511049at2759"/>
<proteinExistence type="predicted"/>
<evidence type="ECO:0000256" key="1">
    <source>
        <dbReference type="SAM" id="MobiDB-lite"/>
    </source>
</evidence>
<dbReference type="EMBL" id="JOWA01000096">
    <property type="protein sequence ID" value="KEZ43098.1"/>
    <property type="molecule type" value="Genomic_DNA"/>
</dbReference>
<feature type="compositionally biased region" description="Basic and acidic residues" evidence="1">
    <location>
        <begin position="159"/>
        <end position="170"/>
    </location>
</feature>